<name>A0AAV4BV65_9GAST</name>
<gene>
    <name evidence="2" type="ORF">PoB_004942700</name>
</gene>
<comment type="caution">
    <text evidence="2">The sequence shown here is derived from an EMBL/GenBank/DDBJ whole genome shotgun (WGS) entry which is preliminary data.</text>
</comment>
<feature type="region of interest" description="Disordered" evidence="1">
    <location>
        <begin position="1"/>
        <end position="33"/>
    </location>
</feature>
<accession>A0AAV4BV65</accession>
<sequence>MEDLPPWSSGWRGSKRPSSRDRGECSGAPRPETKKEVCPFCRISYWLPKIAAPLSDLVRKAQPNPVTRSDAQERAYHSLKIAVISRPVLHQSEIGLPSTRTHLIVVLVLL</sequence>
<proteinExistence type="predicted"/>
<dbReference type="EMBL" id="BLXT01005465">
    <property type="protein sequence ID" value="GFO22922.1"/>
    <property type="molecule type" value="Genomic_DNA"/>
</dbReference>
<dbReference type="SUPFAM" id="SSF56672">
    <property type="entry name" value="DNA/RNA polymerases"/>
    <property type="match status" value="1"/>
</dbReference>
<reference evidence="2 3" key="1">
    <citation type="journal article" date="2021" name="Elife">
        <title>Chloroplast acquisition without the gene transfer in kleptoplastic sea slugs, Plakobranchus ocellatus.</title>
        <authorList>
            <person name="Maeda T."/>
            <person name="Takahashi S."/>
            <person name="Yoshida T."/>
            <person name="Shimamura S."/>
            <person name="Takaki Y."/>
            <person name="Nagai Y."/>
            <person name="Toyoda A."/>
            <person name="Suzuki Y."/>
            <person name="Arimoto A."/>
            <person name="Ishii H."/>
            <person name="Satoh N."/>
            <person name="Nishiyama T."/>
            <person name="Hasebe M."/>
            <person name="Maruyama T."/>
            <person name="Minagawa J."/>
            <person name="Obokata J."/>
            <person name="Shigenobu S."/>
        </authorList>
    </citation>
    <scope>NUCLEOTIDE SEQUENCE [LARGE SCALE GENOMIC DNA]</scope>
</reference>
<organism evidence="2 3">
    <name type="scientific">Plakobranchus ocellatus</name>
    <dbReference type="NCBI Taxonomy" id="259542"/>
    <lineage>
        <taxon>Eukaryota</taxon>
        <taxon>Metazoa</taxon>
        <taxon>Spiralia</taxon>
        <taxon>Lophotrochozoa</taxon>
        <taxon>Mollusca</taxon>
        <taxon>Gastropoda</taxon>
        <taxon>Heterobranchia</taxon>
        <taxon>Euthyneura</taxon>
        <taxon>Panpulmonata</taxon>
        <taxon>Sacoglossa</taxon>
        <taxon>Placobranchoidea</taxon>
        <taxon>Plakobranchidae</taxon>
        <taxon>Plakobranchus</taxon>
    </lineage>
</organism>
<evidence type="ECO:0000313" key="3">
    <source>
        <dbReference type="Proteomes" id="UP000735302"/>
    </source>
</evidence>
<protein>
    <submittedName>
        <fullName evidence="2">Pol polyprotein</fullName>
    </submittedName>
</protein>
<dbReference type="AlphaFoldDB" id="A0AAV4BV65"/>
<evidence type="ECO:0000256" key="1">
    <source>
        <dbReference type="SAM" id="MobiDB-lite"/>
    </source>
</evidence>
<evidence type="ECO:0000313" key="2">
    <source>
        <dbReference type="EMBL" id="GFO22922.1"/>
    </source>
</evidence>
<dbReference type="Proteomes" id="UP000735302">
    <property type="component" value="Unassembled WGS sequence"/>
</dbReference>
<dbReference type="InterPro" id="IPR043502">
    <property type="entry name" value="DNA/RNA_pol_sf"/>
</dbReference>
<keyword evidence="3" id="KW-1185">Reference proteome</keyword>